<organism evidence="2 3">
    <name type="scientific">Dunaliella salina</name>
    <name type="common">Green alga</name>
    <name type="synonym">Protococcus salinus</name>
    <dbReference type="NCBI Taxonomy" id="3046"/>
    <lineage>
        <taxon>Eukaryota</taxon>
        <taxon>Viridiplantae</taxon>
        <taxon>Chlorophyta</taxon>
        <taxon>core chlorophytes</taxon>
        <taxon>Chlorophyceae</taxon>
        <taxon>CS clade</taxon>
        <taxon>Chlamydomonadales</taxon>
        <taxon>Dunaliellaceae</taxon>
        <taxon>Dunaliella</taxon>
    </lineage>
</organism>
<evidence type="ECO:0000313" key="2">
    <source>
        <dbReference type="EMBL" id="KAF5834103.1"/>
    </source>
</evidence>
<sequence>MIGLKVQQQQQAKALRGSAQPSRLRLAPAKPPRYTKIPYLQGYCCGNGRFCLKEPPLAQSRMSAVPGVSSQLACGHVPLQRPDA</sequence>
<protein>
    <recommendedName>
        <fullName evidence="4">Encoded protein</fullName>
    </recommendedName>
</protein>
<gene>
    <name evidence="2" type="ORF">DUNSADRAFT_9380</name>
</gene>
<dbReference type="Proteomes" id="UP000815325">
    <property type="component" value="Unassembled WGS sequence"/>
</dbReference>
<name>A0ABQ7GHN0_DUNSA</name>
<evidence type="ECO:0000256" key="1">
    <source>
        <dbReference type="SAM" id="MobiDB-lite"/>
    </source>
</evidence>
<feature type="region of interest" description="Disordered" evidence="1">
    <location>
        <begin position="1"/>
        <end position="28"/>
    </location>
</feature>
<reference evidence="2" key="1">
    <citation type="submission" date="2017-08" db="EMBL/GenBank/DDBJ databases">
        <authorList>
            <person name="Polle J.E."/>
            <person name="Barry K."/>
            <person name="Cushman J."/>
            <person name="Schmutz J."/>
            <person name="Tran D."/>
            <person name="Hathwaick L.T."/>
            <person name="Yim W.C."/>
            <person name="Jenkins J."/>
            <person name="Mckie-Krisberg Z.M."/>
            <person name="Prochnik S."/>
            <person name="Lindquist E."/>
            <person name="Dockter R.B."/>
            <person name="Adam C."/>
            <person name="Molina H."/>
            <person name="Bunkerborg J."/>
            <person name="Jin E."/>
            <person name="Buchheim M."/>
            <person name="Magnuson J."/>
        </authorList>
    </citation>
    <scope>NUCLEOTIDE SEQUENCE</scope>
    <source>
        <strain evidence="2">CCAP 19/18</strain>
    </source>
</reference>
<dbReference type="EMBL" id="MU069775">
    <property type="protein sequence ID" value="KAF5834103.1"/>
    <property type="molecule type" value="Genomic_DNA"/>
</dbReference>
<proteinExistence type="predicted"/>
<keyword evidence="3" id="KW-1185">Reference proteome</keyword>
<accession>A0ABQ7GHN0</accession>
<evidence type="ECO:0008006" key="4">
    <source>
        <dbReference type="Google" id="ProtNLM"/>
    </source>
</evidence>
<evidence type="ECO:0000313" key="3">
    <source>
        <dbReference type="Proteomes" id="UP000815325"/>
    </source>
</evidence>
<comment type="caution">
    <text evidence="2">The sequence shown here is derived from an EMBL/GenBank/DDBJ whole genome shotgun (WGS) entry which is preliminary data.</text>
</comment>